<dbReference type="OrthoDB" id="5363415at2759"/>
<dbReference type="InterPro" id="IPR018858">
    <property type="entry name" value="DUF2458"/>
</dbReference>
<proteinExistence type="predicted"/>
<evidence type="ECO:0000313" key="1">
    <source>
        <dbReference type="EMBL" id="KAF2153254.1"/>
    </source>
</evidence>
<sequence length="136" mass="15628">MLFHRYSRRQELKKLQAQRGIGSNELSSIMKTIGASTDADAHKEQSPAEKQAELDAFDQKIYRAQCQMNEAMAAQLKMLGVPFFGTSPDRLVADDDDVNPDVDRSVDPKWSPRIRHSELHALQRRMISYLEDMYKD</sequence>
<name>A0A9P4MKL0_9PEZI</name>
<gene>
    <name evidence="1" type="ORF">K461DRAFT_278083</name>
</gene>
<organism evidence="1 2">
    <name type="scientific">Myriangium duriaei CBS 260.36</name>
    <dbReference type="NCBI Taxonomy" id="1168546"/>
    <lineage>
        <taxon>Eukaryota</taxon>
        <taxon>Fungi</taxon>
        <taxon>Dikarya</taxon>
        <taxon>Ascomycota</taxon>
        <taxon>Pezizomycotina</taxon>
        <taxon>Dothideomycetes</taxon>
        <taxon>Dothideomycetidae</taxon>
        <taxon>Myriangiales</taxon>
        <taxon>Myriangiaceae</taxon>
        <taxon>Myriangium</taxon>
    </lineage>
</organism>
<dbReference type="Proteomes" id="UP000799439">
    <property type="component" value="Unassembled WGS sequence"/>
</dbReference>
<evidence type="ECO:0000313" key="2">
    <source>
        <dbReference type="Proteomes" id="UP000799439"/>
    </source>
</evidence>
<keyword evidence="2" id="KW-1185">Reference proteome</keyword>
<protein>
    <submittedName>
        <fullName evidence="1">Uncharacterized protein</fullName>
    </submittedName>
</protein>
<accession>A0A9P4MKL0</accession>
<reference evidence="1" key="1">
    <citation type="journal article" date="2020" name="Stud. Mycol.">
        <title>101 Dothideomycetes genomes: a test case for predicting lifestyles and emergence of pathogens.</title>
        <authorList>
            <person name="Haridas S."/>
            <person name="Albert R."/>
            <person name="Binder M."/>
            <person name="Bloem J."/>
            <person name="Labutti K."/>
            <person name="Salamov A."/>
            <person name="Andreopoulos B."/>
            <person name="Baker S."/>
            <person name="Barry K."/>
            <person name="Bills G."/>
            <person name="Bluhm B."/>
            <person name="Cannon C."/>
            <person name="Castanera R."/>
            <person name="Culley D."/>
            <person name="Daum C."/>
            <person name="Ezra D."/>
            <person name="Gonzalez J."/>
            <person name="Henrissat B."/>
            <person name="Kuo A."/>
            <person name="Liang C."/>
            <person name="Lipzen A."/>
            <person name="Lutzoni F."/>
            <person name="Magnuson J."/>
            <person name="Mondo S."/>
            <person name="Nolan M."/>
            <person name="Ohm R."/>
            <person name="Pangilinan J."/>
            <person name="Park H.-J."/>
            <person name="Ramirez L."/>
            <person name="Alfaro M."/>
            <person name="Sun H."/>
            <person name="Tritt A."/>
            <person name="Yoshinaga Y."/>
            <person name="Zwiers L.-H."/>
            <person name="Turgeon B."/>
            <person name="Goodwin S."/>
            <person name="Spatafora J."/>
            <person name="Crous P."/>
            <person name="Grigoriev I."/>
        </authorList>
    </citation>
    <scope>NUCLEOTIDE SEQUENCE</scope>
    <source>
        <strain evidence="1">CBS 260.36</strain>
    </source>
</reference>
<dbReference type="EMBL" id="ML996085">
    <property type="protein sequence ID" value="KAF2153254.1"/>
    <property type="molecule type" value="Genomic_DNA"/>
</dbReference>
<dbReference type="AlphaFoldDB" id="A0A9P4MKL0"/>
<dbReference type="Pfam" id="PF10454">
    <property type="entry name" value="DUF2458"/>
    <property type="match status" value="1"/>
</dbReference>
<comment type="caution">
    <text evidence="1">The sequence shown here is derived from an EMBL/GenBank/DDBJ whole genome shotgun (WGS) entry which is preliminary data.</text>
</comment>